<evidence type="ECO:0000259" key="4">
    <source>
        <dbReference type="PROSITE" id="PS50949"/>
    </source>
</evidence>
<comment type="caution">
    <text evidence="5">The sequence shown here is derived from an EMBL/GenBank/DDBJ whole genome shotgun (WGS) entry which is preliminary data.</text>
</comment>
<feature type="domain" description="HTH gntR-type" evidence="4">
    <location>
        <begin position="23"/>
        <end position="90"/>
    </location>
</feature>
<dbReference type="InterPro" id="IPR036388">
    <property type="entry name" value="WH-like_DNA-bd_sf"/>
</dbReference>
<dbReference type="Gene3D" id="1.20.120.530">
    <property type="entry name" value="GntR ligand-binding domain-like"/>
    <property type="match status" value="1"/>
</dbReference>
<organism evidence="5 6">
    <name type="scientific">Arthrobacter gallicola</name>
    <dbReference type="NCBI Taxonomy" id="2762225"/>
    <lineage>
        <taxon>Bacteria</taxon>
        <taxon>Bacillati</taxon>
        <taxon>Actinomycetota</taxon>
        <taxon>Actinomycetes</taxon>
        <taxon>Micrococcales</taxon>
        <taxon>Micrococcaceae</taxon>
        <taxon>Arthrobacter</taxon>
    </lineage>
</organism>
<evidence type="ECO:0000256" key="2">
    <source>
        <dbReference type="ARBA" id="ARBA00023125"/>
    </source>
</evidence>
<dbReference type="Pfam" id="PF00392">
    <property type="entry name" value="GntR"/>
    <property type="match status" value="1"/>
</dbReference>
<dbReference type="SUPFAM" id="SSF48008">
    <property type="entry name" value="GntR ligand-binding domain-like"/>
    <property type="match status" value="1"/>
</dbReference>
<dbReference type="InterPro" id="IPR000524">
    <property type="entry name" value="Tscrpt_reg_HTH_GntR"/>
</dbReference>
<reference evidence="5 6" key="1">
    <citation type="submission" date="2020-08" db="EMBL/GenBank/DDBJ databases">
        <title>A Genomic Blueprint of the Chicken Gut Microbiome.</title>
        <authorList>
            <person name="Gilroy R."/>
            <person name="Ravi A."/>
            <person name="Getino M."/>
            <person name="Pursley I."/>
            <person name="Horton D.L."/>
            <person name="Alikhan N.-F."/>
            <person name="Baker D."/>
            <person name="Gharbi K."/>
            <person name="Hall N."/>
            <person name="Watson M."/>
            <person name="Adriaenssens E.M."/>
            <person name="Foster-Nyarko E."/>
            <person name="Jarju S."/>
            <person name="Secka A."/>
            <person name="Antonio M."/>
            <person name="Oren A."/>
            <person name="Chaudhuri R."/>
            <person name="La Ragione R.M."/>
            <person name="Hildebrand F."/>
            <person name="Pallen M.J."/>
        </authorList>
    </citation>
    <scope>NUCLEOTIDE SEQUENCE [LARGE SCALE GENOMIC DNA]</scope>
    <source>
        <strain evidence="5 6">Sa2CUA1</strain>
    </source>
</reference>
<keyword evidence="1" id="KW-0805">Transcription regulation</keyword>
<sequence>MADASGGSSMDRQGTGGQWVERSVLADQVYKEILARLMDGKLESGDPLSIDGTARELGVSPTPVREALARLEATGMVVRAALRGYRVAPMLSQAELMDLMEARLLIEPHNAEVACVRADDAFLGQLERSIDDLRRAPNGPQFSDYSSYWEADERFHRLIVEQTRNRFLLGAYNSLGGHAHRFRLFGGTGVRDARIAIEEHSAILAAMRAGDAIAARRAMAGHIAGVRERAAREREHEVVTDSPHGHN</sequence>
<evidence type="ECO:0000256" key="1">
    <source>
        <dbReference type="ARBA" id="ARBA00023015"/>
    </source>
</evidence>
<dbReference type="InterPro" id="IPR036390">
    <property type="entry name" value="WH_DNA-bd_sf"/>
</dbReference>
<accession>A0ABR8UVU9</accession>
<dbReference type="SMART" id="SM00895">
    <property type="entry name" value="FCD"/>
    <property type="match status" value="1"/>
</dbReference>
<dbReference type="InterPro" id="IPR011711">
    <property type="entry name" value="GntR_C"/>
</dbReference>
<evidence type="ECO:0000256" key="3">
    <source>
        <dbReference type="ARBA" id="ARBA00023163"/>
    </source>
</evidence>
<dbReference type="EMBL" id="JACSQD010000007">
    <property type="protein sequence ID" value="MBD7996648.1"/>
    <property type="molecule type" value="Genomic_DNA"/>
</dbReference>
<protein>
    <submittedName>
        <fullName evidence="5">GntR family transcriptional regulator</fullName>
    </submittedName>
</protein>
<keyword evidence="2" id="KW-0238">DNA-binding</keyword>
<dbReference type="Pfam" id="PF07729">
    <property type="entry name" value="FCD"/>
    <property type="match status" value="1"/>
</dbReference>
<keyword evidence="3" id="KW-0804">Transcription</keyword>
<dbReference type="Proteomes" id="UP000609874">
    <property type="component" value="Unassembled WGS sequence"/>
</dbReference>
<dbReference type="InterPro" id="IPR008920">
    <property type="entry name" value="TF_FadR/GntR_C"/>
</dbReference>
<dbReference type="PANTHER" id="PTHR43537">
    <property type="entry name" value="TRANSCRIPTIONAL REGULATOR, GNTR FAMILY"/>
    <property type="match status" value="1"/>
</dbReference>
<name>A0ABR8UVU9_9MICC</name>
<evidence type="ECO:0000313" key="6">
    <source>
        <dbReference type="Proteomes" id="UP000609874"/>
    </source>
</evidence>
<keyword evidence="6" id="KW-1185">Reference proteome</keyword>
<dbReference type="SMART" id="SM00345">
    <property type="entry name" value="HTH_GNTR"/>
    <property type="match status" value="1"/>
</dbReference>
<dbReference type="SUPFAM" id="SSF46785">
    <property type="entry name" value="Winged helix' DNA-binding domain"/>
    <property type="match status" value="1"/>
</dbReference>
<dbReference type="PROSITE" id="PS50949">
    <property type="entry name" value="HTH_GNTR"/>
    <property type="match status" value="1"/>
</dbReference>
<evidence type="ECO:0000313" key="5">
    <source>
        <dbReference type="EMBL" id="MBD7996648.1"/>
    </source>
</evidence>
<proteinExistence type="predicted"/>
<dbReference type="PANTHER" id="PTHR43537:SF5">
    <property type="entry name" value="UXU OPERON TRANSCRIPTIONAL REGULATOR"/>
    <property type="match status" value="1"/>
</dbReference>
<dbReference type="Gene3D" id="1.10.10.10">
    <property type="entry name" value="Winged helix-like DNA-binding domain superfamily/Winged helix DNA-binding domain"/>
    <property type="match status" value="1"/>
</dbReference>
<gene>
    <name evidence="5" type="ORF">H9639_15220</name>
</gene>
<dbReference type="CDD" id="cd07377">
    <property type="entry name" value="WHTH_GntR"/>
    <property type="match status" value="1"/>
</dbReference>